<accession>Q54LY2</accession>
<dbReference type="InterPro" id="IPR020843">
    <property type="entry name" value="ER"/>
</dbReference>
<gene>
    <name evidence="3" type="ORF">DDB_G0286309</name>
</gene>
<dbReference type="SMART" id="SM00829">
    <property type="entry name" value="PKS_ER"/>
    <property type="match status" value="1"/>
</dbReference>
<dbReference type="STRING" id="44689.Q54LY2"/>
<feature type="domain" description="Enoyl reductase (ER)" evidence="2">
    <location>
        <begin position="21"/>
        <end position="336"/>
    </location>
</feature>
<dbReference type="OMA" id="EEKCRYA"/>
<dbReference type="SUPFAM" id="SSF50129">
    <property type="entry name" value="GroES-like"/>
    <property type="match status" value="1"/>
</dbReference>
<dbReference type="InterPro" id="IPR045010">
    <property type="entry name" value="MDR_fam"/>
</dbReference>
<dbReference type="PANTHER" id="PTHR43205:SF2">
    <property type="entry name" value="ZINC-CONTAINING ALCOHOL DEHYDROGENASE"/>
    <property type="match status" value="1"/>
</dbReference>
<dbReference type="Pfam" id="PF16884">
    <property type="entry name" value="ADH_N_2"/>
    <property type="match status" value="1"/>
</dbReference>
<dbReference type="InterPro" id="IPR013149">
    <property type="entry name" value="ADH-like_C"/>
</dbReference>
<organism evidence="3 4">
    <name type="scientific">Dictyostelium discoideum</name>
    <name type="common">Social amoeba</name>
    <dbReference type="NCBI Taxonomy" id="44689"/>
    <lineage>
        <taxon>Eukaryota</taxon>
        <taxon>Amoebozoa</taxon>
        <taxon>Evosea</taxon>
        <taxon>Eumycetozoa</taxon>
        <taxon>Dictyostelia</taxon>
        <taxon>Dictyosteliales</taxon>
        <taxon>Dictyosteliaceae</taxon>
        <taxon>Dictyostelium</taxon>
    </lineage>
</organism>
<dbReference type="dictyBase" id="DDB_G0286309"/>
<dbReference type="EMBL" id="AAFI02000085">
    <property type="protein sequence ID" value="EAL64330.1"/>
    <property type="molecule type" value="Genomic_DNA"/>
</dbReference>
<dbReference type="CDD" id="cd05288">
    <property type="entry name" value="PGDH"/>
    <property type="match status" value="1"/>
</dbReference>
<dbReference type="GO" id="GO:0016628">
    <property type="term" value="F:oxidoreductase activity, acting on the CH-CH group of donors, NAD or NADP as acceptor"/>
    <property type="evidence" value="ECO:0007669"/>
    <property type="project" value="InterPro"/>
</dbReference>
<dbReference type="InterPro" id="IPR041694">
    <property type="entry name" value="ADH_N_2"/>
</dbReference>
<dbReference type="VEuPathDB" id="AmoebaDB:DDB_G0286309"/>
<name>Q54LY2_DICDI</name>
<dbReference type="HOGENOM" id="CLU_026673_29_2_1"/>
<dbReference type="FunCoup" id="Q54LY2">
    <property type="interactions" value="210"/>
</dbReference>
<dbReference type="AlphaFoldDB" id="Q54LY2"/>
<dbReference type="PaxDb" id="44689-DDB0302550"/>
<keyword evidence="4" id="KW-1185">Reference proteome</keyword>
<proteinExistence type="predicted"/>
<dbReference type="InterPro" id="IPR036291">
    <property type="entry name" value="NAD(P)-bd_dom_sf"/>
</dbReference>
<dbReference type="PhylomeDB" id="Q54LY2"/>
<dbReference type="InterPro" id="IPR011032">
    <property type="entry name" value="GroES-like_sf"/>
</dbReference>
<keyword evidence="1" id="KW-0560">Oxidoreductase</keyword>
<dbReference type="InParanoid" id="Q54LY2"/>
<dbReference type="Gene3D" id="3.90.180.10">
    <property type="entry name" value="Medium-chain alcohol dehydrogenases, catalytic domain"/>
    <property type="match status" value="1"/>
</dbReference>
<dbReference type="GeneID" id="8625563"/>
<evidence type="ECO:0000313" key="4">
    <source>
        <dbReference type="Proteomes" id="UP000002195"/>
    </source>
</evidence>
<dbReference type="RefSeq" id="XP_637849.1">
    <property type="nucleotide sequence ID" value="XM_632757.1"/>
</dbReference>
<dbReference type="PRO" id="PR:Q54LY2"/>
<dbReference type="SMR" id="Q54LY2"/>
<dbReference type="Gene3D" id="3.40.50.720">
    <property type="entry name" value="NAD(P)-binding Rossmann-like Domain"/>
    <property type="match status" value="1"/>
</dbReference>
<dbReference type="KEGG" id="ddi:DDB_G0286309"/>
<dbReference type="eggNOG" id="KOG1196">
    <property type="taxonomic scope" value="Eukaryota"/>
</dbReference>
<dbReference type="SUPFAM" id="SSF51735">
    <property type="entry name" value="NAD(P)-binding Rossmann-fold domains"/>
    <property type="match status" value="1"/>
</dbReference>
<evidence type="ECO:0000313" key="3">
    <source>
        <dbReference type="EMBL" id="EAL64330.1"/>
    </source>
</evidence>
<comment type="caution">
    <text evidence="3">The sequence shown here is derived from an EMBL/GenBank/DDBJ whole genome shotgun (WGS) entry which is preliminary data.</text>
</comment>
<sequence>MTKVKFIALKNYIKGGYPQEKDFETKEVDLDETLGNNQILVKLIYISVDPYVRGRMSEGKSYIDPFKIGEPIECGGVGKIEKSNCSKWKVGDYIANNQFPWKEKFVTDGNNPGCYKADKNAAPLPCYLSLLGMTGMTAYCGLTEIGEPKKGETLVVSAGSGAVGQIVGQVGKIIGCRVIGIAGSKEKCDFMTKELRFDVGINYKSPTYKDDIAKAVEKTGVDIYWENVGGEITDAVLPHLNKYARIPLCGVISSYNKTELDVGPRIQIYLLKSSAKMQGFIVFNYIDKFPAASKQLAEWYNQGKIKDQHSIKKGLDQVVPSFLSLFNSDHLGKMIIKIADE</sequence>
<evidence type="ECO:0000259" key="2">
    <source>
        <dbReference type="SMART" id="SM00829"/>
    </source>
</evidence>
<dbReference type="FunFam" id="3.40.50.720:FF:000121">
    <property type="entry name" value="Prostaglandin reductase 2"/>
    <property type="match status" value="1"/>
</dbReference>
<protein>
    <submittedName>
        <fullName evidence="3">Zinc-containing alcohol dehydrogenase</fullName>
    </submittedName>
</protein>
<reference evidence="3 4" key="1">
    <citation type="journal article" date="2005" name="Nature">
        <title>The genome of the social amoeba Dictyostelium discoideum.</title>
        <authorList>
            <consortium name="The Dictyostelium discoideum Sequencing Consortium"/>
            <person name="Eichinger L."/>
            <person name="Pachebat J.A."/>
            <person name="Glockner G."/>
            <person name="Rajandream M.A."/>
            <person name="Sucgang R."/>
            <person name="Berriman M."/>
            <person name="Song J."/>
            <person name="Olsen R."/>
            <person name="Szafranski K."/>
            <person name="Xu Q."/>
            <person name="Tunggal B."/>
            <person name="Kummerfeld S."/>
            <person name="Madera M."/>
            <person name="Konfortov B.A."/>
            <person name="Rivero F."/>
            <person name="Bankier A.T."/>
            <person name="Lehmann R."/>
            <person name="Hamlin N."/>
            <person name="Davies R."/>
            <person name="Gaudet P."/>
            <person name="Fey P."/>
            <person name="Pilcher K."/>
            <person name="Chen G."/>
            <person name="Saunders D."/>
            <person name="Sodergren E."/>
            <person name="Davis P."/>
            <person name="Kerhornou A."/>
            <person name="Nie X."/>
            <person name="Hall N."/>
            <person name="Anjard C."/>
            <person name="Hemphill L."/>
            <person name="Bason N."/>
            <person name="Farbrother P."/>
            <person name="Desany B."/>
            <person name="Just E."/>
            <person name="Morio T."/>
            <person name="Rost R."/>
            <person name="Churcher C."/>
            <person name="Cooper J."/>
            <person name="Haydock S."/>
            <person name="van Driessche N."/>
            <person name="Cronin A."/>
            <person name="Goodhead I."/>
            <person name="Muzny D."/>
            <person name="Mourier T."/>
            <person name="Pain A."/>
            <person name="Lu M."/>
            <person name="Harper D."/>
            <person name="Lindsay R."/>
            <person name="Hauser H."/>
            <person name="James K."/>
            <person name="Quiles M."/>
            <person name="Madan Babu M."/>
            <person name="Saito T."/>
            <person name="Buchrieser C."/>
            <person name="Wardroper A."/>
            <person name="Felder M."/>
            <person name="Thangavelu M."/>
            <person name="Johnson D."/>
            <person name="Knights A."/>
            <person name="Loulseged H."/>
            <person name="Mungall K."/>
            <person name="Oliver K."/>
            <person name="Price C."/>
            <person name="Quail M.A."/>
            <person name="Urushihara H."/>
            <person name="Hernandez J."/>
            <person name="Rabbinowitsch E."/>
            <person name="Steffen D."/>
            <person name="Sanders M."/>
            <person name="Ma J."/>
            <person name="Kohara Y."/>
            <person name="Sharp S."/>
            <person name="Simmonds M."/>
            <person name="Spiegler S."/>
            <person name="Tivey A."/>
            <person name="Sugano S."/>
            <person name="White B."/>
            <person name="Walker D."/>
            <person name="Woodward J."/>
            <person name="Winckler T."/>
            <person name="Tanaka Y."/>
            <person name="Shaulsky G."/>
            <person name="Schleicher M."/>
            <person name="Weinstock G."/>
            <person name="Rosenthal A."/>
            <person name="Cox E.C."/>
            <person name="Chisholm R.L."/>
            <person name="Gibbs R."/>
            <person name="Loomis W.F."/>
            <person name="Platzer M."/>
            <person name="Kay R.R."/>
            <person name="Williams J."/>
            <person name="Dear P.H."/>
            <person name="Noegel A.A."/>
            <person name="Barrell B."/>
            <person name="Kuspa A."/>
        </authorList>
    </citation>
    <scope>NUCLEOTIDE SEQUENCE [LARGE SCALE GENOMIC DNA]</scope>
    <source>
        <strain evidence="3 4">AX4</strain>
    </source>
</reference>
<evidence type="ECO:0000256" key="1">
    <source>
        <dbReference type="ARBA" id="ARBA00023002"/>
    </source>
</evidence>
<dbReference type="Pfam" id="PF00107">
    <property type="entry name" value="ADH_zinc_N"/>
    <property type="match status" value="1"/>
</dbReference>
<dbReference type="PANTHER" id="PTHR43205">
    <property type="entry name" value="PROSTAGLANDIN REDUCTASE"/>
    <property type="match status" value="1"/>
</dbReference>
<dbReference type="Proteomes" id="UP000002195">
    <property type="component" value="Unassembled WGS sequence"/>
</dbReference>